<evidence type="ECO:0000313" key="9">
    <source>
        <dbReference type="EMBL" id="EMR04673.1"/>
    </source>
</evidence>
<dbReference type="InterPro" id="IPR012944">
    <property type="entry name" value="SusD_RagB_dom"/>
</dbReference>
<dbReference type="PROSITE" id="PS51257">
    <property type="entry name" value="PROKAR_LIPOPROTEIN"/>
    <property type="match status" value="1"/>
</dbReference>
<comment type="caution">
    <text evidence="9">The sequence shown here is derived from an EMBL/GenBank/DDBJ whole genome shotgun (WGS) entry which is preliminary data.</text>
</comment>
<feature type="domain" description="RagB/SusD" evidence="7">
    <location>
        <begin position="284"/>
        <end position="581"/>
    </location>
</feature>
<dbReference type="RefSeq" id="WP_009193538.1">
    <property type="nucleotide sequence ID" value="NZ_AODQ01000002.1"/>
</dbReference>
<dbReference type="eggNOG" id="COG1435">
    <property type="taxonomic scope" value="Bacteria"/>
</dbReference>
<protein>
    <submittedName>
        <fullName evidence="9">SusD family protein</fullName>
    </submittedName>
</protein>
<accession>M7N7T6</accession>
<name>M7N7T6_9BACT</name>
<feature type="signal peptide" evidence="6">
    <location>
        <begin position="1"/>
        <end position="19"/>
    </location>
</feature>
<dbReference type="GO" id="GO:0009279">
    <property type="term" value="C:cell outer membrane"/>
    <property type="evidence" value="ECO:0007669"/>
    <property type="project" value="UniProtKB-SubCell"/>
</dbReference>
<organism evidence="9 10">
    <name type="scientific">Cesiribacter andamanensis AMV16</name>
    <dbReference type="NCBI Taxonomy" id="1279009"/>
    <lineage>
        <taxon>Bacteria</taxon>
        <taxon>Pseudomonadati</taxon>
        <taxon>Bacteroidota</taxon>
        <taxon>Cytophagia</taxon>
        <taxon>Cytophagales</taxon>
        <taxon>Cesiribacteraceae</taxon>
        <taxon>Cesiribacter</taxon>
    </lineage>
</organism>
<dbReference type="Pfam" id="PF07980">
    <property type="entry name" value="SusD_RagB"/>
    <property type="match status" value="1"/>
</dbReference>
<evidence type="ECO:0000313" key="10">
    <source>
        <dbReference type="Proteomes" id="UP000011910"/>
    </source>
</evidence>
<sequence length="582" mass="65973">MKYYSLLLALFFLGFTACQEEEFLDSKPKGKLSDELLNSPEGIESLVIATYAALAGPEGSDGAFLSPTTNWVYGDVRAETAYKGGGGIGDLWEYHAFETFNGVYATNGLLDRKWFHLYVSVQRANNAIRRLNAVTEQEVPLKNVRLGEMRFLRAHFFFELNRLFNQIPYFDENVPFEEYKNISNVEYNRDEILAMIADEFAAAAELLPPTQPQEGRATKYAALAYQAKATLYRAYKQNPNNTVASVDQQLMQKVVELCNQVAEGGFSLLADFQQLAEVEWENGPESVFAVQYSISDGTDLGRINWSNLLNAPRGPAYSGDGFFQPSQNLVNSYKTGEDGLPNFETYNNTNLMTVQDGYATAVDPRLDFTVGRLGIRWKDYAAAPYTEEWAREPAAYGYYSTKKFLVSPNSPYLVEGWPWGGSALNFQIIRYADVLLWKAEALIELGRQNEAVELINRIRARAKNSAYVLAWNNAGPTDYAANYNIDLYQPGVNIEWTQDMARKALRFERKLELAMEGERFFDLVRWGIADEVLNGEYFAKEKNLRTYLQNAQFVEGRDEYFPIPQAQINFSGGLYQQNPGYN</sequence>
<dbReference type="OrthoDB" id="9792139at2"/>
<proteinExistence type="inferred from homology"/>
<evidence type="ECO:0000256" key="3">
    <source>
        <dbReference type="ARBA" id="ARBA00022729"/>
    </source>
</evidence>
<dbReference type="EMBL" id="AODQ01000002">
    <property type="protein sequence ID" value="EMR04673.1"/>
    <property type="molecule type" value="Genomic_DNA"/>
</dbReference>
<comment type="subcellular location">
    <subcellularLocation>
        <location evidence="1">Cell outer membrane</location>
    </subcellularLocation>
</comment>
<gene>
    <name evidence="9" type="ORF">ADICEAN_00125</name>
</gene>
<dbReference type="Pfam" id="PF14322">
    <property type="entry name" value="SusD-like_3"/>
    <property type="match status" value="1"/>
</dbReference>
<keyword evidence="5" id="KW-0998">Cell outer membrane</keyword>
<evidence type="ECO:0000256" key="5">
    <source>
        <dbReference type="ARBA" id="ARBA00023237"/>
    </source>
</evidence>
<feature type="chain" id="PRO_5004081745" evidence="6">
    <location>
        <begin position="20"/>
        <end position="582"/>
    </location>
</feature>
<dbReference type="AlphaFoldDB" id="M7N7T6"/>
<dbReference type="Gene3D" id="1.25.40.390">
    <property type="match status" value="1"/>
</dbReference>
<evidence type="ECO:0000256" key="1">
    <source>
        <dbReference type="ARBA" id="ARBA00004442"/>
    </source>
</evidence>
<evidence type="ECO:0000259" key="8">
    <source>
        <dbReference type="Pfam" id="PF14322"/>
    </source>
</evidence>
<dbReference type="Proteomes" id="UP000011910">
    <property type="component" value="Unassembled WGS sequence"/>
</dbReference>
<keyword evidence="10" id="KW-1185">Reference proteome</keyword>
<dbReference type="InterPro" id="IPR011990">
    <property type="entry name" value="TPR-like_helical_dom_sf"/>
</dbReference>
<reference evidence="9 10" key="1">
    <citation type="journal article" date="2013" name="Genome Announc.">
        <title>Draft Genome Sequence of Cesiribacter andamanensis Strain AMV16T, Isolated from a Soil Sample from a Mud Volcano in the Andaman Islands, India.</title>
        <authorList>
            <person name="Shivaji S."/>
            <person name="Ara S."/>
            <person name="Begum Z."/>
            <person name="Srinivas T.N."/>
            <person name="Singh A."/>
            <person name="Kumar Pinnaka A."/>
        </authorList>
    </citation>
    <scope>NUCLEOTIDE SEQUENCE [LARGE SCALE GENOMIC DNA]</scope>
    <source>
        <strain evidence="9 10">AMV16</strain>
    </source>
</reference>
<evidence type="ECO:0000256" key="4">
    <source>
        <dbReference type="ARBA" id="ARBA00023136"/>
    </source>
</evidence>
<dbReference type="SUPFAM" id="SSF48452">
    <property type="entry name" value="TPR-like"/>
    <property type="match status" value="1"/>
</dbReference>
<dbReference type="STRING" id="1279009.ADICEAN_00125"/>
<dbReference type="InterPro" id="IPR033985">
    <property type="entry name" value="SusD-like_N"/>
</dbReference>
<keyword evidence="4" id="KW-0472">Membrane</keyword>
<feature type="domain" description="SusD-like N-terminal" evidence="8">
    <location>
        <begin position="22"/>
        <end position="231"/>
    </location>
</feature>
<comment type="similarity">
    <text evidence="2">Belongs to the SusD family.</text>
</comment>
<evidence type="ECO:0000256" key="2">
    <source>
        <dbReference type="ARBA" id="ARBA00006275"/>
    </source>
</evidence>
<dbReference type="PATRIC" id="fig|1279009.4.peg.130"/>
<keyword evidence="3 6" id="KW-0732">Signal</keyword>
<evidence type="ECO:0000259" key="7">
    <source>
        <dbReference type="Pfam" id="PF07980"/>
    </source>
</evidence>
<evidence type="ECO:0000256" key="6">
    <source>
        <dbReference type="SAM" id="SignalP"/>
    </source>
</evidence>